<accession>A0A7S4CIN5</accession>
<organism evidence="1">
    <name type="scientific">Eutreptiella gymnastica</name>
    <dbReference type="NCBI Taxonomy" id="73025"/>
    <lineage>
        <taxon>Eukaryota</taxon>
        <taxon>Discoba</taxon>
        <taxon>Euglenozoa</taxon>
        <taxon>Euglenida</taxon>
        <taxon>Spirocuta</taxon>
        <taxon>Euglenophyceae</taxon>
        <taxon>Eutreptiales</taxon>
        <taxon>Eutreptiaceae</taxon>
        <taxon>Eutreptiella</taxon>
    </lineage>
</organism>
<sequence length="217" mass="24148">MPVYPLIVQYSRSLRHAYSRAVTLIRTGPESSAGPLPDSSTGLSTAVLAVGAKPTPYLKSLCNILRHLCFGELKYAQWALATDILCQMQHIANSPEHITKLVYTTLNHVHATLQHHSISKASAPDSRMSVTHTDVLDGVYATLTLCYYALPYCDAAPHNPKSVVALNRLIHRLHGHFRSLVDQRLTRMQPLLDLIEAALSYKEVPKKQLRQTKLTFG</sequence>
<dbReference type="AlphaFoldDB" id="A0A7S4CIN5"/>
<dbReference type="EMBL" id="HBJA01028643">
    <property type="protein sequence ID" value="CAE0798214.1"/>
    <property type="molecule type" value="Transcribed_RNA"/>
</dbReference>
<proteinExistence type="predicted"/>
<protein>
    <submittedName>
        <fullName evidence="1">Uncharacterized protein</fullName>
    </submittedName>
</protein>
<name>A0A7S4CIN5_9EUGL</name>
<reference evidence="1" key="1">
    <citation type="submission" date="2021-01" db="EMBL/GenBank/DDBJ databases">
        <authorList>
            <person name="Corre E."/>
            <person name="Pelletier E."/>
            <person name="Niang G."/>
            <person name="Scheremetjew M."/>
            <person name="Finn R."/>
            <person name="Kale V."/>
            <person name="Holt S."/>
            <person name="Cochrane G."/>
            <person name="Meng A."/>
            <person name="Brown T."/>
            <person name="Cohen L."/>
        </authorList>
    </citation>
    <scope>NUCLEOTIDE SEQUENCE</scope>
    <source>
        <strain evidence="1">CCMP1594</strain>
    </source>
</reference>
<evidence type="ECO:0000313" key="1">
    <source>
        <dbReference type="EMBL" id="CAE0798214.1"/>
    </source>
</evidence>
<gene>
    <name evidence="1" type="ORF">EGYM00163_LOCUS9334</name>
</gene>